<gene>
    <name evidence="2" type="ORF">EGY25_10975</name>
</gene>
<keyword evidence="1" id="KW-0732">Signal</keyword>
<feature type="chain" id="PRO_5021239355" description="DUF3016 domain-containing protein" evidence="1">
    <location>
        <begin position="28"/>
        <end position="161"/>
    </location>
</feature>
<evidence type="ECO:0000313" key="2">
    <source>
        <dbReference type="EMBL" id="TFW12520.1"/>
    </source>
</evidence>
<dbReference type="EMBL" id="SPVH01000006">
    <property type="protein sequence ID" value="TFW12520.1"/>
    <property type="molecule type" value="Genomic_DNA"/>
</dbReference>
<evidence type="ECO:0008006" key="4">
    <source>
        <dbReference type="Google" id="ProtNLM"/>
    </source>
</evidence>
<reference evidence="2 3" key="1">
    <citation type="submission" date="2019-03" db="EMBL/GenBank/DDBJ databases">
        <title>Draft genome of Brevundimonas sp. a heavy metal resistant soil bacteria.</title>
        <authorList>
            <person name="Soto J."/>
        </authorList>
    </citation>
    <scope>NUCLEOTIDE SEQUENCE [LARGE SCALE GENOMIC DNA]</scope>
    <source>
        <strain evidence="2 3">B-10</strain>
    </source>
</reference>
<protein>
    <recommendedName>
        <fullName evidence="4">DUF3016 domain-containing protein</fullName>
    </recommendedName>
</protein>
<evidence type="ECO:0000313" key="3">
    <source>
        <dbReference type="Proteomes" id="UP000298216"/>
    </source>
</evidence>
<dbReference type="OrthoDB" id="7191640at2"/>
<evidence type="ECO:0000256" key="1">
    <source>
        <dbReference type="SAM" id="SignalP"/>
    </source>
</evidence>
<dbReference type="Proteomes" id="UP000298216">
    <property type="component" value="Unassembled WGS sequence"/>
</dbReference>
<feature type="signal peptide" evidence="1">
    <location>
        <begin position="1"/>
        <end position="27"/>
    </location>
</feature>
<dbReference type="AlphaFoldDB" id="A0A4Y9RTR5"/>
<name>A0A4Y9RTR5_9CAUL</name>
<organism evidence="2 3">
    <name type="scientific">Brevundimonas intermedia</name>
    <dbReference type="NCBI Taxonomy" id="74315"/>
    <lineage>
        <taxon>Bacteria</taxon>
        <taxon>Pseudomonadati</taxon>
        <taxon>Pseudomonadota</taxon>
        <taxon>Alphaproteobacteria</taxon>
        <taxon>Caulobacterales</taxon>
        <taxon>Caulobacteraceae</taxon>
        <taxon>Brevundimonas</taxon>
    </lineage>
</organism>
<accession>A0A4Y9RTR5</accession>
<sequence length="161" mass="17559">MNSMRRLAFFAPLAATLAAAAMAQAQAPTVNVTVGPELQRQVEKLGDREVNEQIAGLQAEVGKALEQRYPGATANLILVDLKPNRPTMEQVRQTPGLDPINSISIGGAAIKGEIVTADGQTLPVQYSYFSPNIADVWGYSVWRDADRAFERFGNQIERGRF</sequence>
<comment type="caution">
    <text evidence="2">The sequence shown here is derived from an EMBL/GenBank/DDBJ whole genome shotgun (WGS) entry which is preliminary data.</text>
</comment>
<proteinExistence type="predicted"/>
<keyword evidence="3" id="KW-1185">Reference proteome</keyword>